<evidence type="ECO:0000313" key="1">
    <source>
        <dbReference type="EMBL" id="CAI9574619.1"/>
    </source>
</evidence>
<evidence type="ECO:0000313" key="2">
    <source>
        <dbReference type="Proteomes" id="UP001162483"/>
    </source>
</evidence>
<comment type="caution">
    <text evidence="1">The sequence shown here is derived from an EMBL/GenBank/DDBJ whole genome shotgun (WGS) entry which is preliminary data.</text>
</comment>
<accession>A0ABN9DPS0</accession>
<sequence length="60" mass="7475">MLYWFWCFDSCSYTGSQCCTGFLELYWIQVLYWLLLELYLDSRVVLDPVLYWIQVLYWLL</sequence>
<dbReference type="Proteomes" id="UP001162483">
    <property type="component" value="Unassembled WGS sequence"/>
</dbReference>
<gene>
    <name evidence="1" type="ORF">SPARVUS_LOCUS8010379</name>
</gene>
<dbReference type="EMBL" id="CATNWA010014678">
    <property type="protein sequence ID" value="CAI9574619.1"/>
    <property type="molecule type" value="Genomic_DNA"/>
</dbReference>
<organism evidence="1 2">
    <name type="scientific">Staurois parvus</name>
    <dbReference type="NCBI Taxonomy" id="386267"/>
    <lineage>
        <taxon>Eukaryota</taxon>
        <taxon>Metazoa</taxon>
        <taxon>Chordata</taxon>
        <taxon>Craniata</taxon>
        <taxon>Vertebrata</taxon>
        <taxon>Euteleostomi</taxon>
        <taxon>Amphibia</taxon>
        <taxon>Batrachia</taxon>
        <taxon>Anura</taxon>
        <taxon>Neobatrachia</taxon>
        <taxon>Ranoidea</taxon>
        <taxon>Ranidae</taxon>
        <taxon>Staurois</taxon>
    </lineage>
</organism>
<keyword evidence="2" id="KW-1185">Reference proteome</keyword>
<proteinExistence type="predicted"/>
<protein>
    <submittedName>
        <fullName evidence="1">Uncharacterized protein</fullName>
    </submittedName>
</protein>
<name>A0ABN9DPS0_9NEOB</name>
<reference evidence="1" key="1">
    <citation type="submission" date="2023-05" db="EMBL/GenBank/DDBJ databases">
        <authorList>
            <person name="Stuckert A."/>
        </authorList>
    </citation>
    <scope>NUCLEOTIDE SEQUENCE</scope>
</reference>